<dbReference type="EMBL" id="JXMU01000005">
    <property type="protein sequence ID" value="KPB02145.1"/>
    <property type="molecule type" value="Genomic_DNA"/>
</dbReference>
<evidence type="ECO:0000256" key="2">
    <source>
        <dbReference type="PROSITE-ProRule" id="PRU01282"/>
    </source>
</evidence>
<dbReference type="Proteomes" id="UP000038011">
    <property type="component" value="Unassembled WGS sequence"/>
</dbReference>
<dbReference type="CDD" id="cd02977">
    <property type="entry name" value="ArsC_family"/>
    <property type="match status" value="1"/>
</dbReference>
<dbReference type="PROSITE" id="PS51353">
    <property type="entry name" value="ARSC"/>
    <property type="match status" value="1"/>
</dbReference>
<dbReference type="PANTHER" id="PTHR30041:SF8">
    <property type="entry name" value="PROTEIN YFFB"/>
    <property type="match status" value="1"/>
</dbReference>
<keyword evidence="4" id="KW-1185">Reference proteome</keyword>
<gene>
    <name evidence="3" type="ORF">SU32_05190</name>
</gene>
<comment type="similarity">
    <text evidence="1 2">Belongs to the ArsC family.</text>
</comment>
<dbReference type="Pfam" id="PF03960">
    <property type="entry name" value="ArsC"/>
    <property type="match status" value="1"/>
</dbReference>
<dbReference type="Gene3D" id="3.40.30.10">
    <property type="entry name" value="Glutaredoxin"/>
    <property type="match status" value="1"/>
</dbReference>
<dbReference type="PATRIC" id="fig|1514904.3.peg.3031"/>
<dbReference type="InterPro" id="IPR006660">
    <property type="entry name" value="Arsenate_reductase-like"/>
</dbReference>
<accession>A0A0N0E8B1</accession>
<proteinExistence type="inferred from homology"/>
<dbReference type="InterPro" id="IPR036249">
    <property type="entry name" value="Thioredoxin-like_sf"/>
</dbReference>
<name>A0A0N0E8B1_9HYPH</name>
<organism evidence="3 4">
    <name type="scientific">Ahrensia marina</name>
    <dbReference type="NCBI Taxonomy" id="1514904"/>
    <lineage>
        <taxon>Bacteria</taxon>
        <taxon>Pseudomonadati</taxon>
        <taxon>Pseudomonadota</taxon>
        <taxon>Alphaproteobacteria</taxon>
        <taxon>Hyphomicrobiales</taxon>
        <taxon>Ahrensiaceae</taxon>
        <taxon>Ahrensia</taxon>
    </lineage>
</organism>
<protein>
    <recommendedName>
        <fullName evidence="5">Arsenate reductase</fullName>
    </recommendedName>
</protein>
<evidence type="ECO:0008006" key="5">
    <source>
        <dbReference type="Google" id="ProtNLM"/>
    </source>
</evidence>
<evidence type="ECO:0000256" key="1">
    <source>
        <dbReference type="ARBA" id="ARBA00007198"/>
    </source>
</evidence>
<dbReference type="PANTHER" id="PTHR30041">
    <property type="entry name" value="ARSENATE REDUCTASE"/>
    <property type="match status" value="1"/>
</dbReference>
<dbReference type="AlphaFoldDB" id="A0A0N0E8B1"/>
<dbReference type="SUPFAM" id="SSF52833">
    <property type="entry name" value="Thioredoxin-like"/>
    <property type="match status" value="1"/>
</dbReference>
<evidence type="ECO:0000313" key="3">
    <source>
        <dbReference type="EMBL" id="KPB02145.1"/>
    </source>
</evidence>
<comment type="caution">
    <text evidence="3">The sequence shown here is derived from an EMBL/GenBank/DDBJ whole genome shotgun (WGS) entry which is preliminary data.</text>
</comment>
<dbReference type="STRING" id="1514904.SU32_05190"/>
<evidence type="ECO:0000313" key="4">
    <source>
        <dbReference type="Proteomes" id="UP000038011"/>
    </source>
</evidence>
<reference evidence="3 4" key="1">
    <citation type="submission" date="2015-01" db="EMBL/GenBank/DDBJ databases">
        <title>Ahrensia donghaiensis sp. nov., a novel dimethylsulphoniopropionate-cleavage bacterium isolated from seawater and emended descriptions of the genus Ahrensia and Ahrensia kielensis.</title>
        <authorList>
            <person name="Liu J."/>
        </authorList>
    </citation>
    <scope>NUCLEOTIDE SEQUENCE [LARGE SCALE GENOMIC DNA]</scope>
    <source>
        <strain evidence="3 4">LZD062</strain>
    </source>
</reference>
<sequence length="142" mass="15961">MSGDNSVFNDKTGKNVPERQNMTLHIYGYAGCSTVKKAVNWAEAENIPLEYKHFTKVDDLEESLRQWVSLAGIDTVFNHKAQTFKKLDEAERDAITQNEDSMINAMANEPRFIKRPVGTDGKTALTGFDEAAWQQAFGESKN</sequence>